<keyword evidence="11" id="KW-1185">Reference proteome</keyword>
<dbReference type="PANTHER" id="PTHR30093">
    <property type="entry name" value="GENERAL SECRETION PATHWAY PROTEIN G"/>
    <property type="match status" value="1"/>
</dbReference>
<evidence type="ECO:0000256" key="7">
    <source>
        <dbReference type="ARBA" id="ARBA00023136"/>
    </source>
</evidence>
<dbReference type="InterPro" id="IPR012902">
    <property type="entry name" value="N_methyl_site"/>
</dbReference>
<keyword evidence="5" id="KW-0574">Periplasm</keyword>
<evidence type="ECO:0000256" key="8">
    <source>
        <dbReference type="ARBA" id="ARBA00023237"/>
    </source>
</evidence>
<evidence type="ECO:0000256" key="5">
    <source>
        <dbReference type="ARBA" id="ARBA00022764"/>
    </source>
</evidence>
<evidence type="ECO:0000313" key="11">
    <source>
        <dbReference type="Proteomes" id="UP001596317"/>
    </source>
</evidence>
<evidence type="ECO:0000256" key="1">
    <source>
        <dbReference type="ARBA" id="ARBA00004203"/>
    </source>
</evidence>
<dbReference type="PROSITE" id="PS00409">
    <property type="entry name" value="PROKAR_NTER_METHYL"/>
    <property type="match status" value="1"/>
</dbReference>
<sequence>MHGRHTQGFTLIELLVVIAIIGVLAALLLPTFSQSQRRPHDVAALQCGRAIITAQTAYKIANQTYATSPGALGADVTEACQGIEVQPYTAGFVAGPAVAGAGTIGANASQYNFWVYSRQGTQSYYTSTGDNLKLSVSHRF</sequence>
<organism evidence="10 11">
    <name type="scientific">Deinococcus multiflagellatus</name>
    <dbReference type="NCBI Taxonomy" id="1656887"/>
    <lineage>
        <taxon>Bacteria</taxon>
        <taxon>Thermotogati</taxon>
        <taxon>Deinococcota</taxon>
        <taxon>Deinococci</taxon>
        <taxon>Deinococcales</taxon>
        <taxon>Deinococcaceae</taxon>
        <taxon>Deinococcus</taxon>
    </lineage>
</organism>
<evidence type="ECO:0000313" key="10">
    <source>
        <dbReference type="EMBL" id="MFC6663685.1"/>
    </source>
</evidence>
<keyword evidence="8" id="KW-0998">Cell outer membrane</keyword>
<keyword evidence="7 9" id="KW-0472">Membrane</keyword>
<dbReference type="Pfam" id="PF07963">
    <property type="entry name" value="N_methyl"/>
    <property type="match status" value="1"/>
</dbReference>
<accession>A0ABW1ZV93</accession>
<evidence type="ECO:0000256" key="6">
    <source>
        <dbReference type="ARBA" id="ARBA00022989"/>
    </source>
</evidence>
<gene>
    <name evidence="10" type="ORF">ACFP90_27105</name>
</gene>
<dbReference type="RefSeq" id="WP_263489851.1">
    <property type="nucleotide sequence ID" value="NZ_JAIQXV010000012.1"/>
</dbReference>
<dbReference type="Gene3D" id="3.30.700.10">
    <property type="entry name" value="Glycoprotein, Type 4 Pilin"/>
    <property type="match status" value="1"/>
</dbReference>
<keyword evidence="6 9" id="KW-1133">Transmembrane helix</keyword>
<dbReference type="EMBL" id="JBHSWB010000004">
    <property type="protein sequence ID" value="MFC6663685.1"/>
    <property type="molecule type" value="Genomic_DNA"/>
</dbReference>
<dbReference type="SUPFAM" id="SSF54523">
    <property type="entry name" value="Pili subunits"/>
    <property type="match status" value="1"/>
</dbReference>
<evidence type="ECO:0000256" key="2">
    <source>
        <dbReference type="ARBA" id="ARBA00004418"/>
    </source>
</evidence>
<name>A0ABW1ZV93_9DEIO</name>
<protein>
    <submittedName>
        <fullName evidence="10">Type IV pilin protein</fullName>
    </submittedName>
</protein>
<feature type="transmembrane region" description="Helical" evidence="9">
    <location>
        <begin position="6"/>
        <end position="29"/>
    </location>
</feature>
<dbReference type="InterPro" id="IPR045584">
    <property type="entry name" value="Pilin-like"/>
</dbReference>
<keyword evidence="3" id="KW-0488">Methylation</keyword>
<dbReference type="NCBIfam" id="TIGR02532">
    <property type="entry name" value="IV_pilin_GFxxxE"/>
    <property type="match status" value="1"/>
</dbReference>
<evidence type="ECO:0000256" key="3">
    <source>
        <dbReference type="ARBA" id="ARBA00022481"/>
    </source>
</evidence>
<dbReference type="PRINTS" id="PR00885">
    <property type="entry name" value="BCTERIALGSPH"/>
</dbReference>
<keyword evidence="4 9" id="KW-0812">Transmembrane</keyword>
<comment type="caution">
    <text evidence="10">The sequence shown here is derived from an EMBL/GenBank/DDBJ whole genome shotgun (WGS) entry which is preliminary data.</text>
</comment>
<reference evidence="11" key="1">
    <citation type="journal article" date="2019" name="Int. J. Syst. Evol. Microbiol.">
        <title>The Global Catalogue of Microorganisms (GCM) 10K type strain sequencing project: providing services to taxonomists for standard genome sequencing and annotation.</title>
        <authorList>
            <consortium name="The Broad Institute Genomics Platform"/>
            <consortium name="The Broad Institute Genome Sequencing Center for Infectious Disease"/>
            <person name="Wu L."/>
            <person name="Ma J."/>
        </authorList>
    </citation>
    <scope>NUCLEOTIDE SEQUENCE [LARGE SCALE GENOMIC DNA]</scope>
    <source>
        <strain evidence="11">CCUG 63830</strain>
    </source>
</reference>
<evidence type="ECO:0000256" key="4">
    <source>
        <dbReference type="ARBA" id="ARBA00022692"/>
    </source>
</evidence>
<dbReference type="Proteomes" id="UP001596317">
    <property type="component" value="Unassembled WGS sequence"/>
</dbReference>
<comment type="subcellular location">
    <subcellularLocation>
        <location evidence="1">Cell outer membrane</location>
        <topology evidence="1">Single-pass membrane protein</topology>
    </subcellularLocation>
    <subcellularLocation>
        <location evidence="2">Periplasm</location>
    </subcellularLocation>
</comment>
<evidence type="ECO:0000256" key="9">
    <source>
        <dbReference type="SAM" id="Phobius"/>
    </source>
</evidence>
<dbReference type="InterPro" id="IPR002416">
    <property type="entry name" value="T2SS_protein-GspH"/>
</dbReference>
<proteinExistence type="predicted"/>